<dbReference type="Pfam" id="PF14255">
    <property type="entry name" value="Zn_ribbon_21"/>
    <property type="match status" value="1"/>
</dbReference>
<evidence type="ECO:0008006" key="3">
    <source>
        <dbReference type="Google" id="ProtNLM"/>
    </source>
</evidence>
<sequence length="79" mass="9215">MIYHLNTYLYLPEKVEMLRYCEVSCPYCGETQTVAVDCSTEIQDYYEDCRICCRSMSMHVTCSYEGEVLDLSVRSEDEA</sequence>
<dbReference type="InterPro" id="IPR025990">
    <property type="entry name" value="zinc_ribbon_bacterial"/>
</dbReference>
<gene>
    <name evidence="1" type="ordered locus">HCH_00311</name>
</gene>
<dbReference type="RefSeq" id="WP_011394300.1">
    <property type="nucleotide sequence ID" value="NC_007645.1"/>
</dbReference>
<dbReference type="HOGENOM" id="CLU_189936_1_0_6"/>
<dbReference type="AlphaFoldDB" id="Q2SQ51"/>
<keyword evidence="2" id="KW-1185">Reference proteome</keyword>
<protein>
    <recommendedName>
        <fullName evidence="3">CPXCG motif-containing cysteine-rich protein</fullName>
    </recommendedName>
</protein>
<reference evidence="1 2" key="1">
    <citation type="journal article" date="2005" name="Nucleic Acids Res.">
        <title>Genomic blueprint of Hahella chejuensis, a marine microbe producing an algicidal agent.</title>
        <authorList>
            <person name="Jeong H."/>
            <person name="Yim J.H."/>
            <person name="Lee C."/>
            <person name="Choi S.-H."/>
            <person name="Park Y.K."/>
            <person name="Yoon S.H."/>
            <person name="Hur C.-G."/>
            <person name="Kang H.-Y."/>
            <person name="Kim D."/>
            <person name="Lee H.H."/>
            <person name="Park K.H."/>
            <person name="Park S.-H."/>
            <person name="Park H.-S."/>
            <person name="Lee H.K."/>
            <person name="Oh T.K."/>
            <person name="Kim J.F."/>
        </authorList>
    </citation>
    <scope>NUCLEOTIDE SEQUENCE [LARGE SCALE GENOMIC DNA]</scope>
    <source>
        <strain evidence="1 2">KCTC 2396</strain>
    </source>
</reference>
<organism evidence="1 2">
    <name type="scientific">Hahella chejuensis (strain KCTC 2396)</name>
    <dbReference type="NCBI Taxonomy" id="349521"/>
    <lineage>
        <taxon>Bacteria</taxon>
        <taxon>Pseudomonadati</taxon>
        <taxon>Pseudomonadota</taxon>
        <taxon>Gammaproteobacteria</taxon>
        <taxon>Oceanospirillales</taxon>
        <taxon>Hahellaceae</taxon>
        <taxon>Hahella</taxon>
    </lineage>
</organism>
<name>Q2SQ51_HAHCH</name>
<accession>Q2SQ51</accession>
<dbReference type="STRING" id="349521.HCH_00311"/>
<proteinExistence type="predicted"/>
<evidence type="ECO:0000313" key="1">
    <source>
        <dbReference type="EMBL" id="ABC27223.1"/>
    </source>
</evidence>
<dbReference type="EMBL" id="CP000155">
    <property type="protein sequence ID" value="ABC27223.1"/>
    <property type="molecule type" value="Genomic_DNA"/>
</dbReference>
<evidence type="ECO:0000313" key="2">
    <source>
        <dbReference type="Proteomes" id="UP000000238"/>
    </source>
</evidence>
<dbReference type="Proteomes" id="UP000000238">
    <property type="component" value="Chromosome"/>
</dbReference>
<dbReference type="KEGG" id="hch:HCH_00311"/>